<gene>
    <name evidence="3" type="ordered locus">MXAN_0173</name>
</gene>
<evidence type="ECO:0000313" key="3">
    <source>
        <dbReference type="EMBL" id="ABF91938.1"/>
    </source>
</evidence>
<dbReference type="OrthoDB" id="5383378at2"/>
<keyword evidence="4" id="KW-1185">Reference proteome</keyword>
<dbReference type="Proteomes" id="UP000002402">
    <property type="component" value="Chromosome"/>
</dbReference>
<feature type="transmembrane region" description="Helical" evidence="2">
    <location>
        <begin position="12"/>
        <end position="32"/>
    </location>
</feature>
<dbReference type="STRING" id="246197.MXAN_0173"/>
<feature type="region of interest" description="Disordered" evidence="1">
    <location>
        <begin position="44"/>
        <end position="64"/>
    </location>
</feature>
<proteinExistence type="predicted"/>
<dbReference type="HOGENOM" id="CLU_137338_0_0_7"/>
<protein>
    <submittedName>
        <fullName evidence="3">Uncharacterized protein</fullName>
    </submittedName>
</protein>
<keyword evidence="2" id="KW-0812">Transmembrane</keyword>
<feature type="transmembrane region" description="Helical" evidence="2">
    <location>
        <begin position="73"/>
        <end position="90"/>
    </location>
</feature>
<evidence type="ECO:0000313" key="4">
    <source>
        <dbReference type="Proteomes" id="UP000002402"/>
    </source>
</evidence>
<dbReference type="EMBL" id="CP000113">
    <property type="protein sequence ID" value="ABF91938.1"/>
    <property type="molecule type" value="Genomic_DNA"/>
</dbReference>
<dbReference type="AlphaFoldDB" id="Q1DFW7"/>
<accession>Q1DFW7</accession>
<dbReference type="EnsemblBacteria" id="ABF91938">
    <property type="protein sequence ID" value="ABF91938"/>
    <property type="gene ID" value="MXAN_0173"/>
</dbReference>
<sequence>MRELTQWPPGLLAVASHPLHSVLALLPGLGWNRGRMRLMGMMAGGPPPEDDEEENVFSRARGPSPAEKRTRKAVLVGLVLLLLGGVWLYLQGGENRALNALSPAQRASLFQETRDSFHEMCMGDAGTSRFPKRCAQMADFLTRFTECDATCQQEIAPALQRSVR</sequence>
<keyword evidence="2" id="KW-1133">Transmembrane helix</keyword>
<evidence type="ECO:0000256" key="1">
    <source>
        <dbReference type="SAM" id="MobiDB-lite"/>
    </source>
</evidence>
<evidence type="ECO:0000256" key="2">
    <source>
        <dbReference type="SAM" id="Phobius"/>
    </source>
</evidence>
<organism evidence="3 4">
    <name type="scientific">Myxococcus xanthus (strain DK1622)</name>
    <dbReference type="NCBI Taxonomy" id="246197"/>
    <lineage>
        <taxon>Bacteria</taxon>
        <taxon>Pseudomonadati</taxon>
        <taxon>Myxococcota</taxon>
        <taxon>Myxococcia</taxon>
        <taxon>Myxococcales</taxon>
        <taxon>Cystobacterineae</taxon>
        <taxon>Myxococcaceae</taxon>
        <taxon>Myxococcus</taxon>
    </lineage>
</organism>
<reference evidence="3 4" key="1">
    <citation type="journal article" date="2006" name="Proc. Natl. Acad. Sci. U.S.A.">
        <title>Evolution of sensory complexity recorded in a myxobacterial genome.</title>
        <authorList>
            <person name="Goldman B.S."/>
            <person name="Nierman W.C."/>
            <person name="Kaiser D."/>
            <person name="Slater S.C."/>
            <person name="Durkin A.S."/>
            <person name="Eisen J.A."/>
            <person name="Ronning C.M."/>
            <person name="Barbazuk W.B."/>
            <person name="Blanchard M."/>
            <person name="Field C."/>
            <person name="Halling C."/>
            <person name="Hinkle G."/>
            <person name="Iartchuk O."/>
            <person name="Kim H.S."/>
            <person name="Mackenzie C."/>
            <person name="Madupu R."/>
            <person name="Miller N."/>
            <person name="Shvartsbeyn A."/>
            <person name="Sullivan S.A."/>
            <person name="Vaudin M."/>
            <person name="Wiegand R."/>
            <person name="Kaplan H.B."/>
        </authorList>
    </citation>
    <scope>NUCLEOTIDE SEQUENCE [LARGE SCALE GENOMIC DNA]</scope>
    <source>
        <strain evidence="4">DK1622</strain>
    </source>
</reference>
<name>Q1DFW7_MYXXD</name>
<dbReference type="KEGG" id="mxa:MXAN_0173"/>
<keyword evidence="2" id="KW-0472">Membrane</keyword>